<dbReference type="EMBL" id="CP144699">
    <property type="protein sequence ID" value="WVZ18777.1"/>
    <property type="molecule type" value="Genomic_DNA"/>
</dbReference>
<reference evidence="1 2" key="1">
    <citation type="journal article" date="2023" name="Life. Sci Alliance">
        <title>Evolutionary insights into 3D genome organization and epigenetic landscape of Vigna mungo.</title>
        <authorList>
            <person name="Junaid A."/>
            <person name="Singh B."/>
            <person name="Bhatia S."/>
        </authorList>
    </citation>
    <scope>NUCLEOTIDE SEQUENCE [LARGE SCALE GENOMIC DNA]</scope>
    <source>
        <strain evidence="1">Urdbean</strain>
    </source>
</reference>
<keyword evidence="2" id="KW-1185">Reference proteome</keyword>
<evidence type="ECO:0000313" key="1">
    <source>
        <dbReference type="EMBL" id="WVZ18777.1"/>
    </source>
</evidence>
<gene>
    <name evidence="1" type="ORF">V8G54_006099</name>
</gene>
<sequence>MFFFSLFSPLLSVSDFTLQGTLLLSVLISGTRRGAPFLFLFSVLVRFTQGGEAFSARRDSISATSGACPPTSPRRAFLFGGRVVEEKIEACVSWRGGLHLSASSR</sequence>
<dbReference type="Proteomes" id="UP001374535">
    <property type="component" value="Chromosome 2"/>
</dbReference>
<name>A0AAQ3P1B5_VIGMU</name>
<organism evidence="1 2">
    <name type="scientific">Vigna mungo</name>
    <name type="common">Black gram</name>
    <name type="synonym">Phaseolus mungo</name>
    <dbReference type="NCBI Taxonomy" id="3915"/>
    <lineage>
        <taxon>Eukaryota</taxon>
        <taxon>Viridiplantae</taxon>
        <taxon>Streptophyta</taxon>
        <taxon>Embryophyta</taxon>
        <taxon>Tracheophyta</taxon>
        <taxon>Spermatophyta</taxon>
        <taxon>Magnoliopsida</taxon>
        <taxon>eudicotyledons</taxon>
        <taxon>Gunneridae</taxon>
        <taxon>Pentapetalae</taxon>
        <taxon>rosids</taxon>
        <taxon>fabids</taxon>
        <taxon>Fabales</taxon>
        <taxon>Fabaceae</taxon>
        <taxon>Papilionoideae</taxon>
        <taxon>50 kb inversion clade</taxon>
        <taxon>NPAAA clade</taxon>
        <taxon>indigoferoid/millettioid clade</taxon>
        <taxon>Phaseoleae</taxon>
        <taxon>Vigna</taxon>
    </lineage>
</organism>
<evidence type="ECO:0000313" key="2">
    <source>
        <dbReference type="Proteomes" id="UP001374535"/>
    </source>
</evidence>
<protein>
    <submittedName>
        <fullName evidence="1">Uncharacterized protein</fullName>
    </submittedName>
</protein>
<accession>A0AAQ3P1B5</accession>
<dbReference type="AlphaFoldDB" id="A0AAQ3P1B5"/>
<proteinExistence type="predicted"/>